<proteinExistence type="predicted"/>
<dbReference type="AlphaFoldDB" id="A0A1S2VGY7"/>
<name>A0A1S2VGY7_9BACT</name>
<evidence type="ECO:0000313" key="1">
    <source>
        <dbReference type="EMBL" id="OIN57992.1"/>
    </source>
</evidence>
<gene>
    <name evidence="1" type="ORF">BLX24_17490</name>
</gene>
<dbReference type="PROSITE" id="PS51257">
    <property type="entry name" value="PROKAR_LIPOPROTEIN"/>
    <property type="match status" value="1"/>
</dbReference>
<accession>A0A1S2VGY7</accession>
<organism evidence="1 2">
    <name type="scientific">Arsenicibacter rosenii</name>
    <dbReference type="NCBI Taxonomy" id="1750698"/>
    <lineage>
        <taxon>Bacteria</taxon>
        <taxon>Pseudomonadati</taxon>
        <taxon>Bacteroidota</taxon>
        <taxon>Cytophagia</taxon>
        <taxon>Cytophagales</taxon>
        <taxon>Spirosomataceae</taxon>
        <taxon>Arsenicibacter</taxon>
    </lineage>
</organism>
<evidence type="ECO:0000313" key="2">
    <source>
        <dbReference type="Proteomes" id="UP000181790"/>
    </source>
</evidence>
<dbReference type="OrthoDB" id="950241at2"/>
<dbReference type="EMBL" id="MORL01000009">
    <property type="protein sequence ID" value="OIN57992.1"/>
    <property type="molecule type" value="Genomic_DNA"/>
</dbReference>
<keyword evidence="2" id="KW-1185">Reference proteome</keyword>
<comment type="caution">
    <text evidence="1">The sequence shown here is derived from an EMBL/GenBank/DDBJ whole genome shotgun (WGS) entry which is preliminary data.</text>
</comment>
<protein>
    <submittedName>
        <fullName evidence="1">Uncharacterized protein</fullName>
    </submittedName>
</protein>
<sequence>MKQLLMTGLIGLALLGCSSEKEKPVQTDEPTYTLIFIDKSVSVNVNQAFVNQKYTQEISNLIEANLHTKGDKVEVYFIHDNTSKARALSQSVRSEMDDVSNASPTDREAAQAAFDLSLQREKTMIRQRVLQQLTRQNSSLSNQRTDIWASLPVIAKANESGMLVKVYYLSDMLESMQGTGRRDLHENPPRDDAQAEEWAKADAGKLKQYTIGSPEVTMVLPFEPNASAKVNNPTVTHYWQTLFSELGVSSVEEQ</sequence>
<reference evidence="1 2" key="1">
    <citation type="submission" date="2016-10" db="EMBL/GenBank/DDBJ databases">
        <title>Arsenicibacter rosenii gen. nov., sp. nov., an efficient arsenic-methylating bacterium isolated from an arsenic-contaminated paddy soil.</title>
        <authorList>
            <person name="Huang K."/>
        </authorList>
    </citation>
    <scope>NUCLEOTIDE SEQUENCE [LARGE SCALE GENOMIC DNA]</scope>
    <source>
        <strain evidence="1 2">SM-1</strain>
    </source>
</reference>
<dbReference type="RefSeq" id="WP_071504580.1">
    <property type="nucleotide sequence ID" value="NZ_MORL01000009.1"/>
</dbReference>
<dbReference type="Proteomes" id="UP000181790">
    <property type="component" value="Unassembled WGS sequence"/>
</dbReference>